<dbReference type="InterPro" id="IPR000515">
    <property type="entry name" value="MetI-like"/>
</dbReference>
<dbReference type="GO" id="GO:1990060">
    <property type="term" value="C:maltose transport complex"/>
    <property type="evidence" value="ECO:0007669"/>
    <property type="project" value="TreeGrafter"/>
</dbReference>
<dbReference type="PANTHER" id="PTHR47314">
    <property type="entry name" value="MALTOSE/MALTODEXTRIN TRANSPORT SYSTEM PERMEASE PROTEIN MALF"/>
    <property type="match status" value="1"/>
</dbReference>
<dbReference type="Pfam" id="PF16296">
    <property type="entry name" value="TM_PBP2_N"/>
    <property type="match status" value="1"/>
</dbReference>
<feature type="transmembrane region" description="Helical" evidence="9">
    <location>
        <begin position="314"/>
        <end position="339"/>
    </location>
</feature>
<dbReference type="AlphaFoldDB" id="A0A4Q8ARC1"/>
<dbReference type="Gene3D" id="1.20.58.370">
    <property type="entry name" value="MalF N-terminal region-like"/>
    <property type="match status" value="1"/>
</dbReference>
<dbReference type="PROSITE" id="PS50928">
    <property type="entry name" value="ABC_TM1"/>
    <property type="match status" value="1"/>
</dbReference>
<keyword evidence="4 10" id="KW-1003">Cell membrane</keyword>
<dbReference type="GO" id="GO:0015423">
    <property type="term" value="F:ABC-type maltose transporter activity"/>
    <property type="evidence" value="ECO:0007669"/>
    <property type="project" value="TreeGrafter"/>
</dbReference>
<accession>A0A4Q8ARC1</accession>
<evidence type="ECO:0000256" key="6">
    <source>
        <dbReference type="ARBA" id="ARBA00022692"/>
    </source>
</evidence>
<proteinExistence type="inferred from homology"/>
<keyword evidence="8 9" id="KW-0472">Membrane</keyword>
<dbReference type="CDD" id="cd06261">
    <property type="entry name" value="TM_PBP2"/>
    <property type="match status" value="1"/>
</dbReference>
<dbReference type="GO" id="GO:0042956">
    <property type="term" value="P:maltodextrin transmembrane transport"/>
    <property type="evidence" value="ECO:0007669"/>
    <property type="project" value="TreeGrafter"/>
</dbReference>
<feature type="transmembrane region" description="Helical" evidence="9">
    <location>
        <begin position="70"/>
        <end position="89"/>
    </location>
</feature>
<comment type="function">
    <text evidence="10">Part of the ABC transporter complex MalEFGK involved in maltose/maltodextrin import. Probably responsible for the translocation of the substrate across the membrane.</text>
</comment>
<keyword evidence="3 9" id="KW-0813">Transport</keyword>
<dbReference type="InterPro" id="IPR035906">
    <property type="entry name" value="MetI-like_sf"/>
</dbReference>
<evidence type="ECO:0000259" key="12">
    <source>
        <dbReference type="PROSITE" id="PS50928"/>
    </source>
</evidence>
<evidence type="ECO:0000256" key="9">
    <source>
        <dbReference type="RuleBase" id="RU363032"/>
    </source>
</evidence>
<feature type="compositionally biased region" description="Polar residues" evidence="11">
    <location>
        <begin position="1"/>
        <end position="10"/>
    </location>
</feature>
<dbReference type="Proteomes" id="UP000291483">
    <property type="component" value="Unassembled WGS sequence"/>
</dbReference>
<dbReference type="Gene3D" id="1.10.3720.10">
    <property type="entry name" value="MetI-like"/>
    <property type="match status" value="1"/>
</dbReference>
<feature type="transmembrane region" description="Helical" evidence="9">
    <location>
        <begin position="43"/>
        <end position="64"/>
    </location>
</feature>
<dbReference type="SUPFAM" id="SSF161098">
    <property type="entry name" value="MetI-like"/>
    <property type="match status" value="1"/>
</dbReference>
<dbReference type="Pfam" id="PF00528">
    <property type="entry name" value="BPD_transp_1"/>
    <property type="match status" value="1"/>
</dbReference>
<evidence type="ECO:0000256" key="5">
    <source>
        <dbReference type="ARBA" id="ARBA00022597"/>
    </source>
</evidence>
<comment type="similarity">
    <text evidence="2 10">Belongs to the binding-protein-dependent transport system permease family. MalFG subfamily.</text>
</comment>
<reference evidence="13 14" key="1">
    <citation type="submission" date="2019-02" db="EMBL/GenBank/DDBJ databases">
        <title>Sequencing the genomes of 1000 actinobacteria strains.</title>
        <authorList>
            <person name="Klenk H.-P."/>
        </authorList>
    </citation>
    <scope>NUCLEOTIDE SEQUENCE [LARGE SCALE GENOMIC DNA]</scope>
    <source>
        <strain evidence="13 14">DSM 18319</strain>
    </source>
</reference>
<dbReference type="InterPro" id="IPR035277">
    <property type="entry name" value="MalF_N"/>
</dbReference>
<feature type="transmembrane region" description="Helical" evidence="9">
    <location>
        <begin position="351"/>
        <end position="371"/>
    </location>
</feature>
<feature type="transmembrane region" description="Helical" evidence="9">
    <location>
        <begin position="449"/>
        <end position="468"/>
    </location>
</feature>
<evidence type="ECO:0000256" key="2">
    <source>
        <dbReference type="ARBA" id="ARBA00009047"/>
    </source>
</evidence>
<evidence type="ECO:0000256" key="8">
    <source>
        <dbReference type="ARBA" id="ARBA00023136"/>
    </source>
</evidence>
<evidence type="ECO:0000313" key="14">
    <source>
        <dbReference type="Proteomes" id="UP000291483"/>
    </source>
</evidence>
<dbReference type="PANTHER" id="PTHR47314:SF1">
    <property type="entry name" value="MALTOSE_MALTODEXTRIN TRANSPORT SYSTEM PERMEASE PROTEIN MALF"/>
    <property type="match status" value="1"/>
</dbReference>
<evidence type="ECO:0000256" key="3">
    <source>
        <dbReference type="ARBA" id="ARBA00022448"/>
    </source>
</evidence>
<feature type="transmembrane region" description="Helical" evidence="9">
    <location>
        <begin position="101"/>
        <end position="121"/>
    </location>
</feature>
<evidence type="ECO:0000256" key="1">
    <source>
        <dbReference type="ARBA" id="ARBA00004651"/>
    </source>
</evidence>
<evidence type="ECO:0000256" key="11">
    <source>
        <dbReference type="SAM" id="MobiDB-lite"/>
    </source>
</evidence>
<feature type="transmembrane region" description="Helical" evidence="9">
    <location>
        <begin position="400"/>
        <end position="422"/>
    </location>
</feature>
<evidence type="ECO:0000256" key="7">
    <source>
        <dbReference type="ARBA" id="ARBA00022989"/>
    </source>
</evidence>
<dbReference type="SUPFAM" id="SSF160964">
    <property type="entry name" value="MalF N-terminal region-like"/>
    <property type="match status" value="1"/>
</dbReference>
<sequence length="545" mass="58890">MSSTTENVSTGREAVLEEPPKLTPKQRRASNIADAASGGIRVILVKIVALGLLDALALTAIFILLGQREWLVIGIVVVATGLINWVYLGKRKLPAKYLTPGVIFLLIFQVFVLGYTAYIGFTNYGTGHNGTKDQAVSALMSSALERVEDSPTYAVTVLERAGTLNLLVTDPDGEVSVGNAETPLSPVDNAEFDGDKAVALDGYETLSFQEILAESDAITALSVPASEDPNDGALRTPDGSSGYLYVSTLEYDEAAGTMTDTTTGTVYTDNGTGAFTADDGEQLLPGWQIVVGADNFVRALTDESIRGPLVYVTIWTFVFAIVSVATTFFLGLFLAIVFNDMRMRGRKFYRVLMILPYAFPSFLSALVWAGMMNESFGFINQVLLGGADVPWLTDPTLAKVSILIVNLWLGFPYMFLVCTGALQSIPEELQEAATVDGARPWAVFRLIKLPLLLVSVAPLLIASFAFNFNNFNLIYMLTNGGPRDASAPIPVGYTDILISMVYKVAFTGETRDYGLASAFSIIIFAIVAIIAIISFRRTKALEDLN</sequence>
<gene>
    <name evidence="13" type="ORF">EV379_3010</name>
</gene>
<dbReference type="InterPro" id="IPR032550">
    <property type="entry name" value="TM_PBP2_N"/>
</dbReference>
<evidence type="ECO:0000313" key="13">
    <source>
        <dbReference type="EMBL" id="RZU66645.1"/>
    </source>
</evidence>
<dbReference type="OrthoDB" id="9805974at2"/>
<comment type="caution">
    <text evidence="13">The sequence shown here is derived from an EMBL/GenBank/DDBJ whole genome shotgun (WGS) entry which is preliminary data.</text>
</comment>
<feature type="transmembrane region" description="Helical" evidence="9">
    <location>
        <begin position="513"/>
        <end position="535"/>
    </location>
</feature>
<keyword evidence="5 10" id="KW-0762">Sugar transport</keyword>
<evidence type="ECO:0000256" key="10">
    <source>
        <dbReference type="RuleBase" id="RU367050"/>
    </source>
</evidence>
<keyword evidence="6 9" id="KW-0812">Transmembrane</keyword>
<dbReference type="Gene3D" id="3.10.650.10">
    <property type="entry name" value="MalF N-terminal region-like"/>
    <property type="match status" value="1"/>
</dbReference>
<comment type="subcellular location">
    <subcellularLocation>
        <location evidence="1 9">Cell membrane</location>
        <topology evidence="1 9">Multi-pass membrane protein</topology>
    </subcellularLocation>
</comment>
<organism evidence="13 14">
    <name type="scientific">Microterricola gilva</name>
    <dbReference type="NCBI Taxonomy" id="393267"/>
    <lineage>
        <taxon>Bacteria</taxon>
        <taxon>Bacillati</taxon>
        <taxon>Actinomycetota</taxon>
        <taxon>Actinomycetes</taxon>
        <taxon>Micrococcales</taxon>
        <taxon>Microbacteriaceae</taxon>
        <taxon>Microterricola</taxon>
    </lineage>
</organism>
<dbReference type="EMBL" id="SHLC01000001">
    <property type="protein sequence ID" value="RZU66645.1"/>
    <property type="molecule type" value="Genomic_DNA"/>
</dbReference>
<protein>
    <recommendedName>
        <fullName evidence="10">Maltose/maltodextrin transport system permease protein</fullName>
    </recommendedName>
</protein>
<dbReference type="RefSeq" id="WP_130506812.1">
    <property type="nucleotide sequence ID" value="NZ_SHLC01000001.1"/>
</dbReference>
<evidence type="ECO:0000256" key="4">
    <source>
        <dbReference type="ARBA" id="ARBA00022475"/>
    </source>
</evidence>
<feature type="region of interest" description="Disordered" evidence="11">
    <location>
        <begin position="1"/>
        <end position="29"/>
    </location>
</feature>
<keyword evidence="14" id="KW-1185">Reference proteome</keyword>
<keyword evidence="7 9" id="KW-1133">Transmembrane helix</keyword>
<feature type="domain" description="ABC transmembrane type-1" evidence="12">
    <location>
        <begin position="313"/>
        <end position="534"/>
    </location>
</feature>
<name>A0A4Q8ARC1_9MICO</name>